<protein>
    <submittedName>
        <fullName evidence="1">Uncharacterized protein</fullName>
    </submittedName>
</protein>
<gene>
    <name evidence="1" type="ORF">PFBG_00037</name>
</gene>
<dbReference type="AlphaFoldDB" id="W7FN22"/>
<dbReference type="Proteomes" id="UP000030688">
    <property type="component" value="Unassembled WGS sequence"/>
</dbReference>
<name>W7FN22_PLAF8</name>
<proteinExistence type="predicted"/>
<reference evidence="2" key="1">
    <citation type="submission" date="2007-11" db="EMBL/GenBank/DDBJ databases">
        <authorList>
            <consortium name="The Broad Institute Genome Sequencing Platform"/>
            <person name="Volkman S.K."/>
            <person name="Daily J.P."/>
            <person name="Sarr O."/>
            <person name="Ndiaye D."/>
            <person name="Ndir O."/>
            <person name="Mboup S."/>
            <person name="Lukens A."/>
            <person name="Stange-Thomann N."/>
            <person name="Mauceli E."/>
            <person name="Gnerre S."/>
            <person name="Jaffe D."/>
            <person name="Zainoun J."/>
            <person name="Wiegand R.C."/>
            <person name="Birren B."/>
            <person name="Galagan J."/>
            <person name="Lander E."/>
            <person name="Wirth D.F."/>
        </authorList>
    </citation>
    <scope>NUCLEOTIDE SEQUENCE [LARGE SCALE GENOMIC DNA]</scope>
    <source>
        <strain evidence="2">7G8</strain>
    </source>
</reference>
<accession>W7FN22</accession>
<evidence type="ECO:0000313" key="2">
    <source>
        <dbReference type="Proteomes" id="UP000030688"/>
    </source>
</evidence>
<dbReference type="EMBL" id="KE123575">
    <property type="protein sequence ID" value="EUR82692.1"/>
    <property type="molecule type" value="Genomic_DNA"/>
</dbReference>
<sequence>YLLQLANFNICIIKLIRKYTLFTSYKIISFCAD</sequence>
<evidence type="ECO:0000313" key="1">
    <source>
        <dbReference type="EMBL" id="EUR82692.1"/>
    </source>
</evidence>
<feature type="non-terminal residue" evidence="1">
    <location>
        <position position="1"/>
    </location>
</feature>
<organism evidence="1 2">
    <name type="scientific">Plasmodium falciparum (isolate 7G8)</name>
    <dbReference type="NCBI Taxonomy" id="57266"/>
    <lineage>
        <taxon>Eukaryota</taxon>
        <taxon>Sar</taxon>
        <taxon>Alveolata</taxon>
        <taxon>Apicomplexa</taxon>
        <taxon>Aconoidasida</taxon>
        <taxon>Haemosporida</taxon>
        <taxon>Plasmodiidae</taxon>
        <taxon>Plasmodium</taxon>
        <taxon>Plasmodium (Laverania)</taxon>
    </lineage>
</organism>
<reference evidence="1 2" key="2">
    <citation type="submission" date="2013-02" db="EMBL/GenBank/DDBJ databases">
        <title>The Genome Sequence of Plasmodium falciparum 7G8.</title>
        <authorList>
            <consortium name="The Broad Institute Genome Sequencing Platform"/>
            <consortium name="The Broad Institute Genome Sequencing Center for Infectious Disease"/>
            <person name="Neafsey D."/>
            <person name="Cheeseman I."/>
            <person name="Volkman S."/>
            <person name="Adams J."/>
            <person name="Walker B."/>
            <person name="Young S.K."/>
            <person name="Zeng Q."/>
            <person name="Gargeya S."/>
            <person name="Fitzgerald M."/>
            <person name="Haas B."/>
            <person name="Abouelleil A."/>
            <person name="Alvarado L."/>
            <person name="Arachchi H.M."/>
            <person name="Berlin A.M."/>
            <person name="Chapman S.B."/>
            <person name="Dewar J."/>
            <person name="Goldberg J."/>
            <person name="Griggs A."/>
            <person name="Gujja S."/>
            <person name="Hansen M."/>
            <person name="Howarth C."/>
            <person name="Imamovic A."/>
            <person name="Larimer J."/>
            <person name="McCowan C."/>
            <person name="Murphy C."/>
            <person name="Neiman D."/>
            <person name="Pearson M."/>
            <person name="Priest M."/>
            <person name="Roberts A."/>
            <person name="Saif S."/>
            <person name="Shea T."/>
            <person name="Sisk P."/>
            <person name="Sykes S."/>
            <person name="Wortman J."/>
            <person name="Nusbaum C."/>
            <person name="Birren B."/>
        </authorList>
    </citation>
    <scope>NUCLEOTIDE SEQUENCE [LARGE SCALE GENOMIC DNA]</scope>
    <source>
        <strain evidence="1 2">7G8</strain>
    </source>
</reference>